<dbReference type="RefSeq" id="WP_091052876.1">
    <property type="nucleotide sequence ID" value="NZ_FNGF01000006.1"/>
</dbReference>
<dbReference type="OrthoDB" id="3365614at2"/>
<feature type="chain" id="PRO_5011626917" description="Extracellular repeat, HAF family" evidence="1">
    <location>
        <begin position="36"/>
        <end position="354"/>
    </location>
</feature>
<name>A0A1G9K8L2_9ACTN</name>
<dbReference type="Proteomes" id="UP000198662">
    <property type="component" value="Unassembled WGS sequence"/>
</dbReference>
<feature type="signal peptide" evidence="1">
    <location>
        <begin position="1"/>
        <end position="35"/>
    </location>
</feature>
<dbReference type="PROSITE" id="PS51318">
    <property type="entry name" value="TAT"/>
    <property type="match status" value="1"/>
</dbReference>
<gene>
    <name evidence="2" type="ORF">SAMN05216298_3925</name>
</gene>
<evidence type="ECO:0000313" key="2">
    <source>
        <dbReference type="EMBL" id="SDL46250.1"/>
    </source>
</evidence>
<sequence length="354" mass="36558">MSNTQRFKRPRALIAGSALVALAASAAALPQAAQAAPEGEACVLQELPMPKGLYFSVVTGMSTEGSVIAYRAYPAGLEGDERYPYLYEDGEATPVPIPGADQILTDVNEDGLAVGAGWVDGVQRPYAFEDGQLRELASSDGGAATGVNDDGVIVGISGQGPIVPVKWLPGQVEPVELPLPKGATEGGARGIDGDGTIVGSYDDGAGTSVPYVWHPDGSGEELPLPEGVDPATVVAFYPNAVAGEWAVGYLLTQDSENAVRWNLEDGTAEVLKLSYAEGINEDGLVAGTVDPRAAVATGDGTVTYLPGLVDPAANWFGDMAADVSGDGELLAGQVFAGEDEYGYHVLKAVTWDCD</sequence>
<protein>
    <recommendedName>
        <fullName evidence="4">Extracellular repeat, HAF family</fullName>
    </recommendedName>
</protein>
<dbReference type="AlphaFoldDB" id="A0A1G9K8L2"/>
<organism evidence="2 3">
    <name type="scientific">Glycomyces sambucus</name>
    <dbReference type="NCBI Taxonomy" id="380244"/>
    <lineage>
        <taxon>Bacteria</taxon>
        <taxon>Bacillati</taxon>
        <taxon>Actinomycetota</taxon>
        <taxon>Actinomycetes</taxon>
        <taxon>Glycomycetales</taxon>
        <taxon>Glycomycetaceae</taxon>
        <taxon>Glycomyces</taxon>
    </lineage>
</organism>
<reference evidence="3" key="1">
    <citation type="submission" date="2016-10" db="EMBL/GenBank/DDBJ databases">
        <authorList>
            <person name="Varghese N."/>
            <person name="Submissions S."/>
        </authorList>
    </citation>
    <scope>NUCLEOTIDE SEQUENCE [LARGE SCALE GENOMIC DNA]</scope>
    <source>
        <strain evidence="3">CGMCC 4.3147</strain>
    </source>
</reference>
<keyword evidence="1" id="KW-0732">Signal</keyword>
<evidence type="ECO:0000256" key="1">
    <source>
        <dbReference type="SAM" id="SignalP"/>
    </source>
</evidence>
<keyword evidence="3" id="KW-1185">Reference proteome</keyword>
<accession>A0A1G9K8L2</accession>
<dbReference type="EMBL" id="FNGF01000006">
    <property type="protein sequence ID" value="SDL46250.1"/>
    <property type="molecule type" value="Genomic_DNA"/>
</dbReference>
<evidence type="ECO:0000313" key="3">
    <source>
        <dbReference type="Proteomes" id="UP000198662"/>
    </source>
</evidence>
<evidence type="ECO:0008006" key="4">
    <source>
        <dbReference type="Google" id="ProtNLM"/>
    </source>
</evidence>
<proteinExistence type="predicted"/>
<dbReference type="InterPro" id="IPR006311">
    <property type="entry name" value="TAT_signal"/>
</dbReference>